<name>A0A4R3I368_9GAMM</name>
<proteinExistence type="predicted"/>
<dbReference type="SUPFAM" id="SSF56925">
    <property type="entry name" value="OMPA-like"/>
    <property type="match status" value="1"/>
</dbReference>
<accession>A0A4R3I368</accession>
<evidence type="ECO:0000313" key="3">
    <source>
        <dbReference type="Proteomes" id="UP000295793"/>
    </source>
</evidence>
<gene>
    <name evidence="2" type="ORF">BCF53_111117</name>
</gene>
<feature type="chain" id="PRO_5020613578" description="Outer membrane protein with beta-barrel domain" evidence="1">
    <location>
        <begin position="23"/>
        <end position="196"/>
    </location>
</feature>
<comment type="caution">
    <text evidence="2">The sequence shown here is derived from an EMBL/GenBank/DDBJ whole genome shotgun (WGS) entry which is preliminary data.</text>
</comment>
<keyword evidence="3" id="KW-1185">Reference proteome</keyword>
<evidence type="ECO:0008006" key="4">
    <source>
        <dbReference type="Google" id="ProtNLM"/>
    </source>
</evidence>
<dbReference type="AlphaFoldDB" id="A0A4R3I368"/>
<feature type="signal peptide" evidence="1">
    <location>
        <begin position="1"/>
        <end position="22"/>
    </location>
</feature>
<protein>
    <recommendedName>
        <fullName evidence="4">Outer membrane protein with beta-barrel domain</fullName>
    </recommendedName>
</protein>
<dbReference type="RefSeq" id="WP_132702238.1">
    <property type="nucleotide sequence ID" value="NZ_SLZR01000011.1"/>
</dbReference>
<evidence type="ECO:0000313" key="2">
    <source>
        <dbReference type="EMBL" id="TCS40022.1"/>
    </source>
</evidence>
<dbReference type="EMBL" id="SLZR01000011">
    <property type="protein sequence ID" value="TCS40022.1"/>
    <property type="molecule type" value="Genomic_DNA"/>
</dbReference>
<organism evidence="2 3">
    <name type="scientific">Reinekea marinisedimentorum</name>
    <dbReference type="NCBI Taxonomy" id="230495"/>
    <lineage>
        <taxon>Bacteria</taxon>
        <taxon>Pseudomonadati</taxon>
        <taxon>Pseudomonadota</taxon>
        <taxon>Gammaproteobacteria</taxon>
        <taxon>Oceanospirillales</taxon>
        <taxon>Saccharospirillaceae</taxon>
        <taxon>Reinekea</taxon>
    </lineage>
</organism>
<reference evidence="2 3" key="1">
    <citation type="submission" date="2019-03" db="EMBL/GenBank/DDBJ databases">
        <title>Genomic Encyclopedia of Archaeal and Bacterial Type Strains, Phase II (KMG-II): from individual species to whole genera.</title>
        <authorList>
            <person name="Goeker M."/>
        </authorList>
    </citation>
    <scope>NUCLEOTIDE SEQUENCE [LARGE SCALE GENOMIC DNA]</scope>
    <source>
        <strain evidence="2 3">DSM 15388</strain>
    </source>
</reference>
<sequence>MRRTISASILSLLFCGANQAQAFDIYELYYEFELFGLSAAQSHDEGSTKRDFFMAGSIGVGYEVSRTFRYGIDLGYYSNSYPQDYPYLVEYEQTVRTTLKAEKGWPLSETVTLWGGAGLVGELSSFSDRYTSTDDGYLDELYDDTGWGYNDTKIQLNSALMFKRTPISSSLGVTLKAEIGMEEDSSAFSVGLRALY</sequence>
<dbReference type="InterPro" id="IPR011250">
    <property type="entry name" value="OMP/PagP_B-barrel"/>
</dbReference>
<keyword evidence="1" id="KW-0732">Signal</keyword>
<evidence type="ECO:0000256" key="1">
    <source>
        <dbReference type="SAM" id="SignalP"/>
    </source>
</evidence>
<dbReference type="Proteomes" id="UP000295793">
    <property type="component" value="Unassembled WGS sequence"/>
</dbReference>